<accession>A0A8T3YRQ8</accession>
<gene>
    <name evidence="2" type="ORF">HY544_04915</name>
</gene>
<comment type="caution">
    <text evidence="2">The sequence shown here is derived from an EMBL/GenBank/DDBJ whole genome shotgun (WGS) entry which is preliminary data.</text>
</comment>
<dbReference type="PANTHER" id="PTHR33993">
    <property type="entry name" value="GLYOXALASE-RELATED"/>
    <property type="match status" value="1"/>
</dbReference>
<organism evidence="2 3">
    <name type="scientific">Candidatus Iainarchaeum sp</name>
    <dbReference type="NCBI Taxonomy" id="3101447"/>
    <lineage>
        <taxon>Archaea</taxon>
        <taxon>Candidatus Iainarchaeota</taxon>
        <taxon>Candidatus Iainarchaeia</taxon>
        <taxon>Candidatus Iainarchaeales</taxon>
        <taxon>Candidatus Iainarchaeaceae</taxon>
        <taxon>Candidatus Iainarchaeum</taxon>
    </lineage>
</organism>
<dbReference type="EMBL" id="JACQPB010000042">
    <property type="protein sequence ID" value="MBI4210819.1"/>
    <property type="molecule type" value="Genomic_DNA"/>
</dbReference>
<proteinExistence type="predicted"/>
<dbReference type="Proteomes" id="UP000732298">
    <property type="component" value="Unassembled WGS sequence"/>
</dbReference>
<dbReference type="Gene3D" id="3.10.180.10">
    <property type="entry name" value="2,3-Dihydroxybiphenyl 1,2-Dioxygenase, domain 1"/>
    <property type="match status" value="1"/>
</dbReference>
<dbReference type="Pfam" id="PF22677">
    <property type="entry name" value="Ble-like_N"/>
    <property type="match status" value="1"/>
</dbReference>
<reference evidence="2" key="1">
    <citation type="submission" date="2020-07" db="EMBL/GenBank/DDBJ databases">
        <title>Huge and variable diversity of episymbiotic CPR bacteria and DPANN archaea in groundwater ecosystems.</title>
        <authorList>
            <person name="He C.Y."/>
            <person name="Keren R."/>
            <person name="Whittaker M."/>
            <person name="Farag I.F."/>
            <person name="Doudna J."/>
            <person name="Cate J.H.D."/>
            <person name="Banfield J.F."/>
        </authorList>
    </citation>
    <scope>NUCLEOTIDE SEQUENCE</scope>
    <source>
        <strain evidence="2">NC_groundwater_1296_Ag_S-0.2um_52_80</strain>
    </source>
</reference>
<evidence type="ECO:0000313" key="3">
    <source>
        <dbReference type="Proteomes" id="UP000732298"/>
    </source>
</evidence>
<dbReference type="InterPro" id="IPR052164">
    <property type="entry name" value="Anthracycline_SecMetBiosynth"/>
</dbReference>
<dbReference type="AlphaFoldDB" id="A0A8T3YRQ8"/>
<feature type="domain" description="VOC" evidence="1">
    <location>
        <begin position="3"/>
        <end position="123"/>
    </location>
</feature>
<dbReference type="CDD" id="cd07247">
    <property type="entry name" value="SgaA_N_like"/>
    <property type="match status" value="1"/>
</dbReference>
<dbReference type="InterPro" id="IPR053863">
    <property type="entry name" value="Glyoxy/Ble-like_N"/>
</dbReference>
<dbReference type="InterPro" id="IPR037523">
    <property type="entry name" value="VOC_core"/>
</dbReference>
<dbReference type="InterPro" id="IPR029068">
    <property type="entry name" value="Glyas_Bleomycin-R_OHBP_Dase"/>
</dbReference>
<name>A0A8T3YRQ8_9ARCH</name>
<evidence type="ECO:0000259" key="1">
    <source>
        <dbReference type="PROSITE" id="PS51819"/>
    </source>
</evidence>
<dbReference type="SUPFAM" id="SSF54593">
    <property type="entry name" value="Glyoxalase/Bleomycin resistance protein/Dihydroxybiphenyl dioxygenase"/>
    <property type="match status" value="1"/>
</dbReference>
<dbReference type="PANTHER" id="PTHR33993:SF2">
    <property type="entry name" value="VOC DOMAIN-CONTAINING PROTEIN"/>
    <property type="match status" value="1"/>
</dbReference>
<protein>
    <submittedName>
        <fullName evidence="2">VOC family protein</fullName>
    </submittedName>
</protein>
<evidence type="ECO:0000313" key="2">
    <source>
        <dbReference type="EMBL" id="MBI4210819.1"/>
    </source>
</evidence>
<dbReference type="PROSITE" id="PS51819">
    <property type="entry name" value="VOC"/>
    <property type="match status" value="1"/>
</dbReference>
<sequence>MDKVVHFEIPADDMERGKAFYEKVFGWKIDKVPNMDYHMAITGKVDKNGRGAEMNAINGGMMMRDESAPYPQVVMNVENIDETLKKVRANGGEALTPVIPVGDFGKLCRIKDSEGNVVSVWQDVKKT</sequence>